<feature type="region of interest" description="Disordered" evidence="5">
    <location>
        <begin position="177"/>
        <end position="219"/>
    </location>
</feature>
<dbReference type="GO" id="GO:0001003">
    <property type="term" value="F:RNA polymerase III type 2 promoter sequence-specific DNA binding"/>
    <property type="evidence" value="ECO:0007669"/>
    <property type="project" value="TreeGrafter"/>
</dbReference>
<keyword evidence="3" id="KW-0804">Transcription</keyword>
<dbReference type="AlphaFoldDB" id="A0A4Y7TNH4"/>
<dbReference type="InterPro" id="IPR042536">
    <property type="entry name" value="TFIIIC_tauA_Sfc1"/>
</dbReference>
<dbReference type="Proteomes" id="UP000298030">
    <property type="component" value="Unassembled WGS sequence"/>
</dbReference>
<evidence type="ECO:0008006" key="10">
    <source>
        <dbReference type="Google" id="ProtNLM"/>
    </source>
</evidence>
<dbReference type="Pfam" id="PF17682">
    <property type="entry name" value="Tau95_N"/>
    <property type="match status" value="1"/>
</dbReference>
<sequence>MEVDEDEPGVQKTPVDRSNEAPERPLPQTQFYSVEYPGYVQDASVPKAVQNLGGQARLDQAFKRMAPKTESLIELALHPENPFAHPIPGDVVNTNNLVLKVIRRRRKRREGEPEDALLGEYKAEIVGVAAKTVRFRGMADFQFLPDPEDPVYQLRTAIDSLDVDVITSYAIPHERNYESPVSSMPKRGEFDMNIDPQLAGPSSTGPAQPSSTTSKLRLFPPPMFSRQTISQPYNFKANPASILTTTIDEETGEEKKRLINKMRWKGYGPASIMFSDSHVPDKPPDTVEKGKAEANPKLLEKLQELFVSRPVWTRMSLFNQFSALDSREILNSKIMLPLVCYVFQDGPWRDTLVKFGYDPRTDPNGRLYQRLYFRNANHPIMRPSVTTRRQERTNVNLHIRNFEGGEDRKNSHVFDGKTVSKETAAFQLCDIIDPMLKGMIEDPDAVRDTCDERDGWYTSHSFERIKSILRHKFFSVLEGHPATDEECRNLLASSENSTKVSSSINRVQKLRAGKHNMAKGAMRPEDAAAIRLRATLDRNVKSFTSSQRGGP</sequence>
<dbReference type="GO" id="GO:0001002">
    <property type="term" value="F:RNA polymerase III type 1 promoter sequence-specific DNA binding"/>
    <property type="evidence" value="ECO:0007669"/>
    <property type="project" value="TreeGrafter"/>
</dbReference>
<evidence type="ECO:0000259" key="7">
    <source>
        <dbReference type="Pfam" id="PF17682"/>
    </source>
</evidence>
<dbReference type="STRING" id="71717.A0A4Y7TNH4"/>
<reference evidence="8 9" key="1">
    <citation type="journal article" date="2019" name="Nat. Ecol. Evol.">
        <title>Megaphylogeny resolves global patterns of mushroom evolution.</title>
        <authorList>
            <person name="Varga T."/>
            <person name="Krizsan K."/>
            <person name="Foldi C."/>
            <person name="Dima B."/>
            <person name="Sanchez-Garcia M."/>
            <person name="Sanchez-Ramirez S."/>
            <person name="Szollosi G.J."/>
            <person name="Szarkandi J.G."/>
            <person name="Papp V."/>
            <person name="Albert L."/>
            <person name="Andreopoulos W."/>
            <person name="Angelini C."/>
            <person name="Antonin V."/>
            <person name="Barry K.W."/>
            <person name="Bougher N.L."/>
            <person name="Buchanan P."/>
            <person name="Buyck B."/>
            <person name="Bense V."/>
            <person name="Catcheside P."/>
            <person name="Chovatia M."/>
            <person name="Cooper J."/>
            <person name="Damon W."/>
            <person name="Desjardin D."/>
            <person name="Finy P."/>
            <person name="Geml J."/>
            <person name="Haridas S."/>
            <person name="Hughes K."/>
            <person name="Justo A."/>
            <person name="Karasinski D."/>
            <person name="Kautmanova I."/>
            <person name="Kiss B."/>
            <person name="Kocsube S."/>
            <person name="Kotiranta H."/>
            <person name="LaButti K.M."/>
            <person name="Lechner B.E."/>
            <person name="Liimatainen K."/>
            <person name="Lipzen A."/>
            <person name="Lukacs Z."/>
            <person name="Mihaltcheva S."/>
            <person name="Morgado L.N."/>
            <person name="Niskanen T."/>
            <person name="Noordeloos M.E."/>
            <person name="Ohm R.A."/>
            <person name="Ortiz-Santana B."/>
            <person name="Ovrebo C."/>
            <person name="Racz N."/>
            <person name="Riley R."/>
            <person name="Savchenko A."/>
            <person name="Shiryaev A."/>
            <person name="Soop K."/>
            <person name="Spirin V."/>
            <person name="Szebenyi C."/>
            <person name="Tomsovsky M."/>
            <person name="Tulloss R.E."/>
            <person name="Uehling J."/>
            <person name="Grigoriev I.V."/>
            <person name="Vagvolgyi C."/>
            <person name="Papp T."/>
            <person name="Martin F.M."/>
            <person name="Miettinen O."/>
            <person name="Hibbett D.S."/>
            <person name="Nagy L.G."/>
        </authorList>
    </citation>
    <scope>NUCLEOTIDE SEQUENCE [LARGE SCALE GENOMIC DNA]</scope>
    <source>
        <strain evidence="8 9">FP101781</strain>
    </source>
</reference>
<keyword evidence="4" id="KW-0539">Nucleus</keyword>
<keyword evidence="9" id="KW-1185">Reference proteome</keyword>
<dbReference type="InterPro" id="IPR040454">
    <property type="entry name" value="TF_IIIC_Tfc1/Sfc1"/>
</dbReference>
<dbReference type="Gene3D" id="3.30.200.160">
    <property type="entry name" value="TFIIIC, subcomplex tauA, subunit Sfc1, barrel domain"/>
    <property type="match status" value="1"/>
</dbReference>
<protein>
    <recommendedName>
        <fullName evidence="10">Transcription factor IIIC subunit 5 HTH domain-containing protein</fullName>
    </recommendedName>
</protein>
<evidence type="ECO:0000256" key="5">
    <source>
        <dbReference type="SAM" id="MobiDB-lite"/>
    </source>
</evidence>
<evidence type="ECO:0000256" key="4">
    <source>
        <dbReference type="ARBA" id="ARBA00023242"/>
    </source>
</evidence>
<dbReference type="GO" id="GO:0005634">
    <property type="term" value="C:nucleus"/>
    <property type="evidence" value="ECO:0007669"/>
    <property type="project" value="UniProtKB-SubCell"/>
</dbReference>
<dbReference type="PANTHER" id="PTHR13230:SF5">
    <property type="entry name" value="GENERAL TRANSCRIPTION FACTOR 3C POLYPEPTIDE 5"/>
    <property type="match status" value="1"/>
</dbReference>
<dbReference type="OrthoDB" id="5598268at2759"/>
<organism evidence="8 9">
    <name type="scientific">Coprinellus micaceus</name>
    <name type="common">Glistening ink-cap mushroom</name>
    <name type="synonym">Coprinus micaceus</name>
    <dbReference type="NCBI Taxonomy" id="71717"/>
    <lineage>
        <taxon>Eukaryota</taxon>
        <taxon>Fungi</taxon>
        <taxon>Dikarya</taxon>
        <taxon>Basidiomycota</taxon>
        <taxon>Agaricomycotina</taxon>
        <taxon>Agaricomycetes</taxon>
        <taxon>Agaricomycetidae</taxon>
        <taxon>Agaricales</taxon>
        <taxon>Agaricineae</taxon>
        <taxon>Psathyrellaceae</taxon>
        <taxon>Coprinellus</taxon>
    </lineage>
</organism>
<comment type="subcellular location">
    <subcellularLocation>
        <location evidence="1">Nucleus</location>
    </subcellularLocation>
</comment>
<dbReference type="InterPro" id="IPR041499">
    <property type="entry name" value="Tfc1/Sfc1_N"/>
</dbReference>
<accession>A0A4Y7TNH4</accession>
<feature type="domain" description="Transcription factor IIIC subunit Tfc1/Sfc1 triple barrel" evidence="7">
    <location>
        <begin position="32"/>
        <end position="143"/>
    </location>
</feature>
<feature type="region of interest" description="Disordered" evidence="5">
    <location>
        <begin position="1"/>
        <end position="30"/>
    </location>
</feature>
<dbReference type="PANTHER" id="PTHR13230">
    <property type="entry name" value="GENERAL TRANSCRIPTION FACTOR IIIC, POLYPEPTIDE 5"/>
    <property type="match status" value="1"/>
</dbReference>
<name>A0A4Y7TNH4_COPMI</name>
<evidence type="ECO:0000256" key="3">
    <source>
        <dbReference type="ARBA" id="ARBA00023163"/>
    </source>
</evidence>
<evidence type="ECO:0000256" key="1">
    <source>
        <dbReference type="ARBA" id="ARBA00004123"/>
    </source>
</evidence>
<gene>
    <name evidence="8" type="ORF">FA13DRAFT_1624656</name>
</gene>
<comment type="caution">
    <text evidence="8">The sequence shown here is derived from an EMBL/GenBank/DDBJ whole genome shotgun (WGS) entry which is preliminary data.</text>
</comment>
<dbReference type="InterPro" id="IPR019136">
    <property type="entry name" value="TF_IIIC_su-5_HTH"/>
</dbReference>
<evidence type="ECO:0000313" key="8">
    <source>
        <dbReference type="EMBL" id="TEB35458.1"/>
    </source>
</evidence>
<feature type="domain" description="Transcription factor IIIC subunit 5 HTH" evidence="6">
    <location>
        <begin position="218"/>
        <end position="374"/>
    </location>
</feature>
<dbReference type="EMBL" id="QPFP01000007">
    <property type="protein sequence ID" value="TEB35458.1"/>
    <property type="molecule type" value="Genomic_DNA"/>
</dbReference>
<proteinExistence type="predicted"/>
<dbReference type="GO" id="GO:0006384">
    <property type="term" value="P:transcription initiation at RNA polymerase III promoter"/>
    <property type="evidence" value="ECO:0007669"/>
    <property type="project" value="InterPro"/>
</dbReference>
<evidence type="ECO:0000256" key="2">
    <source>
        <dbReference type="ARBA" id="ARBA00023125"/>
    </source>
</evidence>
<feature type="compositionally biased region" description="Polar residues" evidence="5">
    <location>
        <begin position="200"/>
        <end position="215"/>
    </location>
</feature>
<evidence type="ECO:0000259" key="6">
    <source>
        <dbReference type="Pfam" id="PF09734"/>
    </source>
</evidence>
<dbReference type="Pfam" id="PF09734">
    <property type="entry name" value="Tau95"/>
    <property type="match status" value="1"/>
</dbReference>
<evidence type="ECO:0000313" key="9">
    <source>
        <dbReference type="Proteomes" id="UP000298030"/>
    </source>
</evidence>
<keyword evidence="2" id="KW-0238">DNA-binding</keyword>
<feature type="compositionally biased region" description="Basic and acidic residues" evidence="5">
    <location>
        <begin position="14"/>
        <end position="23"/>
    </location>
</feature>
<dbReference type="GO" id="GO:0000127">
    <property type="term" value="C:transcription factor TFIIIC complex"/>
    <property type="evidence" value="ECO:0007669"/>
    <property type="project" value="InterPro"/>
</dbReference>